<dbReference type="RefSeq" id="WP_094843135.1">
    <property type="nucleotide sequence ID" value="NZ_NEVS01000004.1"/>
</dbReference>
<organism evidence="3 4">
    <name type="scientific">Bordetella genomosp. 11</name>
    <dbReference type="NCBI Taxonomy" id="1416808"/>
    <lineage>
        <taxon>Bacteria</taxon>
        <taxon>Pseudomonadati</taxon>
        <taxon>Pseudomonadota</taxon>
        <taxon>Betaproteobacteria</taxon>
        <taxon>Burkholderiales</taxon>
        <taxon>Alcaligenaceae</taxon>
        <taxon>Bordetella</taxon>
    </lineage>
</organism>
<keyword evidence="2" id="KW-0732">Signal</keyword>
<dbReference type="PROSITE" id="PS51318">
    <property type="entry name" value="TAT"/>
    <property type="match status" value="1"/>
</dbReference>
<name>A0A261UJE3_9BORD</name>
<evidence type="ECO:0000256" key="2">
    <source>
        <dbReference type="SAM" id="SignalP"/>
    </source>
</evidence>
<dbReference type="CDD" id="cd07012">
    <property type="entry name" value="PBP2_Bug_TTT"/>
    <property type="match status" value="1"/>
</dbReference>
<protein>
    <recommendedName>
        <fullName evidence="5">ABC transporter substrate-binding protein</fullName>
    </recommendedName>
</protein>
<dbReference type="SUPFAM" id="SSF53850">
    <property type="entry name" value="Periplasmic binding protein-like II"/>
    <property type="match status" value="1"/>
</dbReference>
<dbReference type="EMBL" id="NEVS01000004">
    <property type="protein sequence ID" value="OZI61745.1"/>
    <property type="molecule type" value="Genomic_DNA"/>
</dbReference>
<evidence type="ECO:0000313" key="3">
    <source>
        <dbReference type="EMBL" id="OZI61745.1"/>
    </source>
</evidence>
<dbReference type="InterPro" id="IPR042100">
    <property type="entry name" value="Bug_dom1"/>
</dbReference>
<dbReference type="InterPro" id="IPR006311">
    <property type="entry name" value="TAT_signal"/>
</dbReference>
<keyword evidence="4" id="KW-1185">Reference proteome</keyword>
<feature type="chain" id="PRO_5012356599" description="ABC transporter substrate-binding protein" evidence="2">
    <location>
        <begin position="48"/>
        <end position="348"/>
    </location>
</feature>
<dbReference type="Gene3D" id="3.40.190.150">
    <property type="entry name" value="Bordetella uptake gene, domain 1"/>
    <property type="match status" value="1"/>
</dbReference>
<dbReference type="OrthoDB" id="8678477at2"/>
<dbReference type="AlphaFoldDB" id="A0A261UJE3"/>
<dbReference type="Pfam" id="PF03401">
    <property type="entry name" value="TctC"/>
    <property type="match status" value="1"/>
</dbReference>
<accession>A0A261UJE3</accession>
<dbReference type="PANTHER" id="PTHR42928:SF5">
    <property type="entry name" value="BLR1237 PROTEIN"/>
    <property type="match status" value="1"/>
</dbReference>
<gene>
    <name evidence="3" type="ORF">CAL28_21055</name>
</gene>
<proteinExistence type="inferred from homology"/>
<evidence type="ECO:0008006" key="5">
    <source>
        <dbReference type="Google" id="ProtNLM"/>
    </source>
</evidence>
<dbReference type="InterPro" id="IPR005064">
    <property type="entry name" value="BUG"/>
</dbReference>
<comment type="caution">
    <text evidence="3">The sequence shown here is derived from an EMBL/GenBank/DDBJ whole genome shotgun (WGS) entry which is preliminary data.</text>
</comment>
<reference evidence="4" key="1">
    <citation type="submission" date="2017-05" db="EMBL/GenBank/DDBJ databases">
        <title>Complete and WGS of Bordetella genogroups.</title>
        <authorList>
            <person name="Spilker T."/>
            <person name="Lipuma J."/>
        </authorList>
    </citation>
    <scope>NUCLEOTIDE SEQUENCE [LARGE SCALE GENOMIC DNA]</scope>
    <source>
        <strain evidence="4">AU8856</strain>
    </source>
</reference>
<dbReference type="PIRSF" id="PIRSF017082">
    <property type="entry name" value="YflP"/>
    <property type="match status" value="1"/>
</dbReference>
<dbReference type="Proteomes" id="UP000215767">
    <property type="component" value="Unassembled WGS sequence"/>
</dbReference>
<comment type="similarity">
    <text evidence="1">Belongs to the UPF0065 (bug) family.</text>
</comment>
<dbReference type="PANTHER" id="PTHR42928">
    <property type="entry name" value="TRICARBOXYLATE-BINDING PROTEIN"/>
    <property type="match status" value="1"/>
</dbReference>
<evidence type="ECO:0000313" key="4">
    <source>
        <dbReference type="Proteomes" id="UP000215767"/>
    </source>
</evidence>
<evidence type="ECO:0000256" key="1">
    <source>
        <dbReference type="ARBA" id="ARBA00006987"/>
    </source>
</evidence>
<dbReference type="Gene3D" id="3.40.190.10">
    <property type="entry name" value="Periplasmic binding protein-like II"/>
    <property type="match status" value="1"/>
</dbReference>
<sequence>MRKQQTDTTARAPARRHAGVPRRTFLQTAAAALTLPAHALLARSATAAETWPSRPIRFVVGFPPGQTTDVIARAYAAVLQGTLGTPIIVDNKAGANGIVAAQFVKAAEPDGYTLLFGTSGQMVINPSLYARLSYDTTKDFVPVAPIARGRLFLVVNNDLPVRTLSDLLAYAKAHPGQLSFGSGGIGITSHLAMEMLKSATGLDARHIPYKGSPAALNGLIGGEVQTLFDSGGSLLPLVKAGKMRAIAVSTLDRDPGLPDVPTVAEQGVPGFQVYAWNAVLAPRGTPAAVAKKLGDAFAQAGTSQPVASSLAAAAHDLLPVRTADLGSFIATETARWHQAVTAAGIKPE</sequence>
<feature type="signal peptide" evidence="2">
    <location>
        <begin position="1"/>
        <end position="47"/>
    </location>
</feature>